<organism evidence="1 2">
    <name type="scientific">Trichoderma simmonsii</name>
    <dbReference type="NCBI Taxonomy" id="1491479"/>
    <lineage>
        <taxon>Eukaryota</taxon>
        <taxon>Fungi</taxon>
        <taxon>Dikarya</taxon>
        <taxon>Ascomycota</taxon>
        <taxon>Pezizomycotina</taxon>
        <taxon>Sordariomycetes</taxon>
        <taxon>Hypocreomycetidae</taxon>
        <taxon>Hypocreales</taxon>
        <taxon>Hypocreaceae</taxon>
        <taxon>Trichoderma</taxon>
    </lineage>
</organism>
<dbReference type="Proteomes" id="UP000826661">
    <property type="component" value="Chromosome I"/>
</dbReference>
<name>A0A8G0P874_9HYPO</name>
<sequence length="51" mass="6091">MLFLFKDLVHLSRQFRRIWRKAFVGVFGELLIKLVKDVGRRTGEVQGFARR</sequence>
<evidence type="ECO:0000313" key="2">
    <source>
        <dbReference type="Proteomes" id="UP000826661"/>
    </source>
</evidence>
<protein>
    <submittedName>
        <fullName evidence="1">Uncharacterized protein</fullName>
    </submittedName>
</protein>
<accession>A0A8G0P874</accession>
<dbReference type="AlphaFoldDB" id="A0A8G0P874"/>
<keyword evidence="2" id="KW-1185">Reference proteome</keyword>
<dbReference type="EMBL" id="CP075864">
    <property type="protein sequence ID" value="QYS92985.1"/>
    <property type="molecule type" value="Genomic_DNA"/>
</dbReference>
<proteinExistence type="predicted"/>
<gene>
    <name evidence="1" type="ORF">H0G86_000375</name>
</gene>
<reference evidence="1 2" key="1">
    <citation type="journal article" date="2021" name="BMC Genomics">
        <title>Telomere-to-telomere genome assembly of asparaginase-producing Trichoderma simmonsii.</title>
        <authorList>
            <person name="Chung D."/>
            <person name="Kwon Y.M."/>
            <person name="Yang Y."/>
        </authorList>
    </citation>
    <scope>NUCLEOTIDE SEQUENCE [LARGE SCALE GENOMIC DNA]</scope>
    <source>
        <strain evidence="1 2">GH-Sj1</strain>
    </source>
</reference>
<evidence type="ECO:0000313" key="1">
    <source>
        <dbReference type="EMBL" id="QYS92985.1"/>
    </source>
</evidence>